<feature type="non-terminal residue" evidence="2">
    <location>
        <position position="157"/>
    </location>
</feature>
<feature type="domain" description="CobN/magnesium chelatase" evidence="1">
    <location>
        <begin position="2"/>
        <end position="153"/>
    </location>
</feature>
<gene>
    <name evidence="2" type="ORF">SCF082_LOCUS202</name>
</gene>
<comment type="caution">
    <text evidence="2">The sequence shown here is derived from an EMBL/GenBank/DDBJ whole genome shotgun (WGS) entry which is preliminary data.</text>
</comment>
<name>A0ABP0H5T2_9DINO</name>
<dbReference type="InterPro" id="IPR003672">
    <property type="entry name" value="CobN/Mg_chltase"/>
</dbReference>
<reference evidence="2 3" key="1">
    <citation type="submission" date="2024-02" db="EMBL/GenBank/DDBJ databases">
        <authorList>
            <person name="Chen Y."/>
            <person name="Shah S."/>
            <person name="Dougan E. K."/>
            <person name="Thang M."/>
            <person name="Chan C."/>
        </authorList>
    </citation>
    <scope>NUCLEOTIDE SEQUENCE [LARGE SCALE GENOMIC DNA]</scope>
</reference>
<keyword evidence="3" id="KW-1185">Reference proteome</keyword>
<dbReference type="PANTHER" id="PTHR44119:SF1">
    <property type="entry name" value="MAGNESIUM-CHELATASE SUBUNIT CHLH, CHLOROPLASTIC"/>
    <property type="match status" value="1"/>
</dbReference>
<organism evidence="2 3">
    <name type="scientific">Durusdinium trenchii</name>
    <dbReference type="NCBI Taxonomy" id="1381693"/>
    <lineage>
        <taxon>Eukaryota</taxon>
        <taxon>Sar</taxon>
        <taxon>Alveolata</taxon>
        <taxon>Dinophyceae</taxon>
        <taxon>Suessiales</taxon>
        <taxon>Symbiodiniaceae</taxon>
        <taxon>Durusdinium</taxon>
    </lineage>
</organism>
<sequence length="157" mass="17159">ELLPDRVDRLALRLKRWVQLRRTPKAQRKVAVVLYGYPPGIGATGTAALLNVPKSLYRLLEAMKAEGYDVGDLPEDPEELVREITAGDQAAETGQGVGDAAERHKGFEAVEVQQLAEWLPKESQEAVESKWGDGLAASGIRTMGSQLLLGGRRQKNV</sequence>
<dbReference type="Proteomes" id="UP001642464">
    <property type="component" value="Unassembled WGS sequence"/>
</dbReference>
<dbReference type="Pfam" id="PF02514">
    <property type="entry name" value="CobN-Mg_chel"/>
    <property type="match status" value="1"/>
</dbReference>
<feature type="non-terminal residue" evidence="2">
    <location>
        <position position="1"/>
    </location>
</feature>
<evidence type="ECO:0000259" key="1">
    <source>
        <dbReference type="Pfam" id="PF02514"/>
    </source>
</evidence>
<dbReference type="EMBL" id="CAXAMM010000031">
    <property type="protein sequence ID" value="CAK8985576.1"/>
    <property type="molecule type" value="Genomic_DNA"/>
</dbReference>
<protein>
    <submittedName>
        <fullName evidence="2">Magnesium-chelatase subunit H (Mg-protoporphyrin IX chelatase subunit H)</fullName>
    </submittedName>
</protein>
<accession>A0ABP0H5T2</accession>
<dbReference type="PANTHER" id="PTHR44119">
    <property type="entry name" value="MAGNESIUM-CHELATASE SUBUNIT CHLH, CHLOROPLASTIC"/>
    <property type="match status" value="1"/>
</dbReference>
<evidence type="ECO:0000313" key="2">
    <source>
        <dbReference type="EMBL" id="CAK8985576.1"/>
    </source>
</evidence>
<evidence type="ECO:0000313" key="3">
    <source>
        <dbReference type="Proteomes" id="UP001642464"/>
    </source>
</evidence>
<proteinExistence type="predicted"/>